<evidence type="ECO:0000313" key="3">
    <source>
        <dbReference type="Proteomes" id="UP000019593"/>
    </source>
</evidence>
<dbReference type="Proteomes" id="UP000019593">
    <property type="component" value="Chromosome"/>
</dbReference>
<dbReference type="InterPro" id="IPR016181">
    <property type="entry name" value="Acyl_CoA_acyltransferase"/>
</dbReference>
<name>W8RP48_9RHOB</name>
<dbReference type="CDD" id="cd04301">
    <property type="entry name" value="NAT_SF"/>
    <property type="match status" value="1"/>
</dbReference>
<proteinExistence type="predicted"/>
<dbReference type="KEGG" id="red:roselon_00353"/>
<reference evidence="2 3" key="1">
    <citation type="submission" date="2013-03" db="EMBL/GenBank/DDBJ databases">
        <authorList>
            <person name="Fiebig A."/>
            <person name="Goeker M."/>
            <person name="Klenk H.-P.P."/>
        </authorList>
    </citation>
    <scope>NUCLEOTIDE SEQUENCE [LARGE SCALE GENOMIC DNA]</scope>
    <source>
        <strain evidence="3">DSM 19469</strain>
    </source>
</reference>
<dbReference type="GO" id="GO:0016747">
    <property type="term" value="F:acyltransferase activity, transferring groups other than amino-acyl groups"/>
    <property type="evidence" value="ECO:0007669"/>
    <property type="project" value="InterPro"/>
</dbReference>
<dbReference type="EMBL" id="CP004372">
    <property type="protein sequence ID" value="AHM02798.1"/>
    <property type="molecule type" value="Genomic_DNA"/>
</dbReference>
<dbReference type="AlphaFoldDB" id="W8RP48"/>
<keyword evidence="3" id="KW-1185">Reference proteome</keyword>
<dbReference type="Pfam" id="PF13673">
    <property type="entry name" value="Acetyltransf_10"/>
    <property type="match status" value="1"/>
</dbReference>
<dbReference type="PROSITE" id="PS51186">
    <property type="entry name" value="GNAT"/>
    <property type="match status" value="1"/>
</dbReference>
<evidence type="ECO:0000313" key="2">
    <source>
        <dbReference type="EMBL" id="AHM02798.1"/>
    </source>
</evidence>
<dbReference type="RefSeq" id="WP_025310714.1">
    <property type="nucleotide sequence ID" value="NZ_CP004372.1"/>
</dbReference>
<organism evidence="2 3">
    <name type="scientific">Roseicyclus elongatus DSM 19469</name>
    <dbReference type="NCBI Taxonomy" id="1294273"/>
    <lineage>
        <taxon>Bacteria</taxon>
        <taxon>Pseudomonadati</taxon>
        <taxon>Pseudomonadota</taxon>
        <taxon>Alphaproteobacteria</taxon>
        <taxon>Rhodobacterales</taxon>
        <taxon>Roseobacteraceae</taxon>
        <taxon>Roseicyclus</taxon>
    </lineage>
</organism>
<sequence>MYEILKYTIDHENGLLDLLTAEPDWDTYTAPDAIAVFRQSLRDGETLVCKDGDAYCGYLRAIKDGLGLYVSELYVGPPWRSRGIGRRLLDEIKQHNLDREVYVLSDEDAYYHNLGYRRIGSVFEIGLGNGSERPLGS</sequence>
<evidence type="ECO:0000259" key="1">
    <source>
        <dbReference type="PROSITE" id="PS51186"/>
    </source>
</evidence>
<dbReference type="Gene3D" id="3.40.630.30">
    <property type="match status" value="1"/>
</dbReference>
<dbReference type="eggNOG" id="COG0454">
    <property type="taxonomic scope" value="Bacteria"/>
</dbReference>
<protein>
    <recommendedName>
        <fullName evidence="1">N-acetyltransferase domain-containing protein</fullName>
    </recommendedName>
</protein>
<dbReference type="SUPFAM" id="SSF55729">
    <property type="entry name" value="Acyl-CoA N-acyltransferases (Nat)"/>
    <property type="match status" value="1"/>
</dbReference>
<gene>
    <name evidence="2" type="ORF">roselon_00353</name>
</gene>
<dbReference type="InterPro" id="IPR000182">
    <property type="entry name" value="GNAT_dom"/>
</dbReference>
<accession>W8RP48</accession>
<dbReference type="HOGENOM" id="CLU_086503_6_0_5"/>
<feature type="domain" description="N-acetyltransferase" evidence="1">
    <location>
        <begin position="2"/>
        <end position="137"/>
    </location>
</feature>